<evidence type="ECO:0000313" key="1">
    <source>
        <dbReference type="EMBL" id="QJB00920.1"/>
    </source>
</evidence>
<gene>
    <name evidence="1" type="ORF">MM171A00156_0014</name>
    <name evidence="2" type="ORF">MM171B00154_0013</name>
</gene>
<sequence>MKKRTKRTHWALINPIEHAQFQASRLTTAEWNEQMAPVITATEQLAQGHWNPLEDWNPLFFALNRIESMLHIKRVSDGGFITQAQTAFVTALDRQQKTGAKAFKADELATIREVAQGYGDLLREITHKDFKAACAHTDANVQRIIRQRGPKTVVKGGCILEVA</sequence>
<dbReference type="AlphaFoldDB" id="A0A6M3M424"/>
<evidence type="ECO:0000313" key="2">
    <source>
        <dbReference type="EMBL" id="QJB04902.1"/>
    </source>
</evidence>
<proteinExistence type="predicted"/>
<dbReference type="EMBL" id="MT143892">
    <property type="protein sequence ID" value="QJB04902.1"/>
    <property type="molecule type" value="Genomic_DNA"/>
</dbReference>
<accession>A0A6M3M424</accession>
<dbReference type="EMBL" id="MT143703">
    <property type="protein sequence ID" value="QJB00920.1"/>
    <property type="molecule type" value="Genomic_DNA"/>
</dbReference>
<reference evidence="1" key="1">
    <citation type="submission" date="2020-03" db="EMBL/GenBank/DDBJ databases">
        <title>The deep terrestrial virosphere.</title>
        <authorList>
            <person name="Holmfeldt K."/>
            <person name="Nilsson E."/>
            <person name="Simone D."/>
            <person name="Lopez-Fernandez M."/>
            <person name="Wu X."/>
            <person name="de Brujin I."/>
            <person name="Lundin D."/>
            <person name="Andersson A."/>
            <person name="Bertilsson S."/>
            <person name="Dopson M."/>
        </authorList>
    </citation>
    <scope>NUCLEOTIDE SEQUENCE</scope>
    <source>
        <strain evidence="1">MM171A00156</strain>
        <strain evidence="2">MM171B00154</strain>
    </source>
</reference>
<organism evidence="1">
    <name type="scientific">viral metagenome</name>
    <dbReference type="NCBI Taxonomy" id="1070528"/>
    <lineage>
        <taxon>unclassified sequences</taxon>
        <taxon>metagenomes</taxon>
        <taxon>organismal metagenomes</taxon>
    </lineage>
</organism>
<name>A0A6M3M424_9ZZZZ</name>
<protein>
    <submittedName>
        <fullName evidence="1">Uncharacterized protein</fullName>
    </submittedName>
</protein>